<accession>A0AAU9RTJ6</accession>
<sequence length="86" mass="9896">MISSSHNPRVEIIVGIVGGLLGLLLFGGLLLYLWKGRHKKHKHEVFVDVADGLNFLTELHLSKYYHNLSLNFICIKWTTCKMEKYP</sequence>
<evidence type="ECO:0000256" key="1">
    <source>
        <dbReference type="SAM" id="Phobius"/>
    </source>
</evidence>
<name>A0AAU9RTJ6_THLAR</name>
<keyword evidence="1" id="KW-1133">Transmembrane helix</keyword>
<dbReference type="EMBL" id="CAJVSB020000306">
    <property type="protein sequence ID" value="CAH2049685.1"/>
    <property type="molecule type" value="Genomic_DNA"/>
</dbReference>
<keyword evidence="3" id="KW-1185">Reference proteome</keyword>
<dbReference type="AlphaFoldDB" id="A0AAU9RTJ6"/>
<organism evidence="2 3">
    <name type="scientific">Thlaspi arvense</name>
    <name type="common">Field penny-cress</name>
    <dbReference type="NCBI Taxonomy" id="13288"/>
    <lineage>
        <taxon>Eukaryota</taxon>
        <taxon>Viridiplantae</taxon>
        <taxon>Streptophyta</taxon>
        <taxon>Embryophyta</taxon>
        <taxon>Tracheophyta</taxon>
        <taxon>Spermatophyta</taxon>
        <taxon>Magnoliopsida</taxon>
        <taxon>eudicotyledons</taxon>
        <taxon>Gunneridae</taxon>
        <taxon>Pentapetalae</taxon>
        <taxon>rosids</taxon>
        <taxon>malvids</taxon>
        <taxon>Brassicales</taxon>
        <taxon>Brassicaceae</taxon>
        <taxon>Thlaspideae</taxon>
        <taxon>Thlaspi</taxon>
    </lineage>
</organism>
<feature type="transmembrane region" description="Helical" evidence="1">
    <location>
        <begin position="12"/>
        <end position="34"/>
    </location>
</feature>
<dbReference type="Proteomes" id="UP000836841">
    <property type="component" value="Unassembled WGS sequence"/>
</dbReference>
<evidence type="ECO:0000313" key="3">
    <source>
        <dbReference type="Proteomes" id="UP000836841"/>
    </source>
</evidence>
<gene>
    <name evidence="2" type="ORF">TAV2_LOCUS8337</name>
</gene>
<keyword evidence="1" id="KW-0472">Membrane</keyword>
<comment type="caution">
    <text evidence="2">The sequence shown here is derived from an EMBL/GenBank/DDBJ whole genome shotgun (WGS) entry which is preliminary data.</text>
</comment>
<protein>
    <submittedName>
        <fullName evidence="2">Uncharacterized protein</fullName>
    </submittedName>
</protein>
<reference evidence="2 3" key="1">
    <citation type="submission" date="2022-03" db="EMBL/GenBank/DDBJ databases">
        <authorList>
            <person name="Nunn A."/>
            <person name="Chopra R."/>
            <person name="Nunn A."/>
            <person name="Contreras Garrido A."/>
        </authorList>
    </citation>
    <scope>NUCLEOTIDE SEQUENCE [LARGE SCALE GENOMIC DNA]</scope>
</reference>
<evidence type="ECO:0000313" key="2">
    <source>
        <dbReference type="EMBL" id="CAH2049685.1"/>
    </source>
</evidence>
<keyword evidence="1" id="KW-0812">Transmembrane</keyword>
<proteinExistence type="predicted"/>